<sequence>MSFPQQPQRILLLGATKGIGFALARRLGAENHHVTLTGRSQASVDEALSRLHTGNPVGHFDGFILDLKAHDAARDALGHVGPVDHLVLCGSSEAAWGPFQTLTAKMLEQALSMKLVGYLNAVQGVLPHLAASGSITFIGGTAARASLSGSVGIAAVNAGLEGATRSLARELAPRRVNLVSPGMTSTEFWDSMPADKKAEHFASFAGKLPLRRVGQPEESAEAIAFVIANHYVTGSVIDVDGGWHLG</sequence>
<dbReference type="SUPFAM" id="SSF51735">
    <property type="entry name" value="NAD(P)-binding Rossmann-fold domains"/>
    <property type="match status" value="1"/>
</dbReference>
<dbReference type="Gene3D" id="3.40.50.720">
    <property type="entry name" value="NAD(P)-binding Rossmann-like Domain"/>
    <property type="match status" value="1"/>
</dbReference>
<feature type="domain" description="Ketoreductase" evidence="3">
    <location>
        <begin position="8"/>
        <end position="165"/>
    </location>
</feature>
<dbReference type="PANTHER" id="PTHR43477">
    <property type="entry name" value="DIHYDROANTICAPSIN 7-DEHYDROGENASE"/>
    <property type="match status" value="1"/>
</dbReference>
<accession>A0A560EGJ3</accession>
<dbReference type="PRINTS" id="PR00081">
    <property type="entry name" value="GDHRDH"/>
</dbReference>
<dbReference type="RefSeq" id="WP_145754845.1">
    <property type="nucleotide sequence ID" value="NZ_VITN01000058.1"/>
</dbReference>
<gene>
    <name evidence="4" type="ORF">FBZ89_1582</name>
</gene>
<dbReference type="SMART" id="SM00822">
    <property type="entry name" value="PKS_KR"/>
    <property type="match status" value="1"/>
</dbReference>
<dbReference type="Proteomes" id="UP000319859">
    <property type="component" value="Unassembled WGS sequence"/>
</dbReference>
<dbReference type="CDD" id="cd05233">
    <property type="entry name" value="SDR_c"/>
    <property type="match status" value="1"/>
</dbReference>
<dbReference type="OrthoDB" id="9806974at2"/>
<name>A0A560EGJ3_9PROT</name>
<protein>
    <submittedName>
        <fullName evidence="4">NAD(P)-dependent dehydrogenase (Short-subunit alcohol dehydrogenase family)</fullName>
    </submittedName>
</protein>
<dbReference type="InterPro" id="IPR036291">
    <property type="entry name" value="NAD(P)-bd_dom_sf"/>
</dbReference>
<evidence type="ECO:0000313" key="5">
    <source>
        <dbReference type="Proteomes" id="UP000319859"/>
    </source>
</evidence>
<keyword evidence="2" id="KW-0560">Oxidoreductase</keyword>
<dbReference type="InterPro" id="IPR002347">
    <property type="entry name" value="SDR_fam"/>
</dbReference>
<dbReference type="InterPro" id="IPR051122">
    <property type="entry name" value="SDR_DHRS6-like"/>
</dbReference>
<dbReference type="Pfam" id="PF13561">
    <property type="entry name" value="adh_short_C2"/>
    <property type="match status" value="1"/>
</dbReference>
<dbReference type="AlphaFoldDB" id="A0A560EGJ3"/>
<evidence type="ECO:0000256" key="2">
    <source>
        <dbReference type="ARBA" id="ARBA00023002"/>
    </source>
</evidence>
<dbReference type="GO" id="GO:0016491">
    <property type="term" value="F:oxidoreductase activity"/>
    <property type="evidence" value="ECO:0007669"/>
    <property type="project" value="UniProtKB-KW"/>
</dbReference>
<evidence type="ECO:0000256" key="1">
    <source>
        <dbReference type="ARBA" id="ARBA00006484"/>
    </source>
</evidence>
<comment type="similarity">
    <text evidence="1">Belongs to the short-chain dehydrogenases/reductases (SDR) family.</text>
</comment>
<evidence type="ECO:0000259" key="3">
    <source>
        <dbReference type="SMART" id="SM00822"/>
    </source>
</evidence>
<proteinExistence type="inferred from homology"/>
<evidence type="ECO:0000313" key="4">
    <source>
        <dbReference type="EMBL" id="TWB08498.1"/>
    </source>
</evidence>
<organism evidence="4 5">
    <name type="scientific">Nitrospirillum amazonense</name>
    <dbReference type="NCBI Taxonomy" id="28077"/>
    <lineage>
        <taxon>Bacteria</taxon>
        <taxon>Pseudomonadati</taxon>
        <taxon>Pseudomonadota</taxon>
        <taxon>Alphaproteobacteria</taxon>
        <taxon>Rhodospirillales</taxon>
        <taxon>Azospirillaceae</taxon>
        <taxon>Nitrospirillum</taxon>
    </lineage>
</organism>
<reference evidence="4 5" key="1">
    <citation type="submission" date="2019-06" db="EMBL/GenBank/DDBJ databases">
        <title>Genomic Encyclopedia of Type Strains, Phase IV (KMG-V): Genome sequencing to study the core and pangenomes of soil and plant-associated prokaryotes.</title>
        <authorList>
            <person name="Whitman W."/>
        </authorList>
    </citation>
    <scope>NUCLEOTIDE SEQUENCE [LARGE SCALE GENOMIC DNA]</scope>
    <source>
        <strain evidence="4 5">BR 11880</strain>
    </source>
</reference>
<dbReference type="InterPro" id="IPR057326">
    <property type="entry name" value="KR_dom"/>
</dbReference>
<dbReference type="EMBL" id="VITN01000058">
    <property type="protein sequence ID" value="TWB08498.1"/>
    <property type="molecule type" value="Genomic_DNA"/>
</dbReference>
<comment type="caution">
    <text evidence="4">The sequence shown here is derived from an EMBL/GenBank/DDBJ whole genome shotgun (WGS) entry which is preliminary data.</text>
</comment>
<dbReference type="PANTHER" id="PTHR43477:SF1">
    <property type="entry name" value="DIHYDROANTICAPSIN 7-DEHYDROGENASE"/>
    <property type="match status" value="1"/>
</dbReference>